<proteinExistence type="predicted"/>
<evidence type="ECO:0000313" key="1">
    <source>
        <dbReference type="EMBL" id="KFN45490.1"/>
    </source>
</evidence>
<dbReference type="Proteomes" id="UP000029392">
    <property type="component" value="Unassembled WGS sequence"/>
</dbReference>
<dbReference type="OrthoDB" id="5966597at2"/>
<keyword evidence="2" id="KW-1185">Reference proteome</keyword>
<accession>A0A091BME5</accession>
<dbReference type="STRING" id="1384054.N790_02455"/>
<dbReference type="eggNOG" id="ENOG5032I0T">
    <property type="taxonomic scope" value="Bacteria"/>
</dbReference>
<organism evidence="1 2">
    <name type="scientific">Arenimonas malthae CC-JY-1</name>
    <dbReference type="NCBI Taxonomy" id="1384054"/>
    <lineage>
        <taxon>Bacteria</taxon>
        <taxon>Pseudomonadati</taxon>
        <taxon>Pseudomonadota</taxon>
        <taxon>Gammaproteobacteria</taxon>
        <taxon>Lysobacterales</taxon>
        <taxon>Lysobacteraceae</taxon>
        <taxon>Arenimonas</taxon>
    </lineage>
</organism>
<dbReference type="AlphaFoldDB" id="A0A091BME5"/>
<evidence type="ECO:0000313" key="2">
    <source>
        <dbReference type="Proteomes" id="UP000029392"/>
    </source>
</evidence>
<name>A0A091BME5_9GAMM</name>
<reference evidence="1 2" key="1">
    <citation type="submission" date="2013-09" db="EMBL/GenBank/DDBJ databases">
        <title>Genome sequencing of Arenimonas malthae.</title>
        <authorList>
            <person name="Chen F."/>
            <person name="Wang G."/>
        </authorList>
    </citation>
    <scope>NUCLEOTIDE SEQUENCE [LARGE SCALE GENOMIC DNA]</scope>
    <source>
        <strain evidence="1 2">CC-JY-1</strain>
    </source>
</reference>
<protein>
    <recommendedName>
        <fullName evidence="3">DUF883 domain-containing protein</fullName>
    </recommendedName>
</protein>
<evidence type="ECO:0008006" key="3">
    <source>
        <dbReference type="Google" id="ProtNLM"/>
    </source>
</evidence>
<comment type="caution">
    <text evidence="1">The sequence shown here is derived from an EMBL/GenBank/DDBJ whole genome shotgun (WGS) entry which is preliminary data.</text>
</comment>
<sequence length="95" mass="10047">MSPSPEEKARHIDQAKENLGEAREALKSGVTDALEAGAAAAKEARAELDEKLQGLLDQGRGMLGQAEDLIRSKPLASFGIAFAAGYLVAALTRRK</sequence>
<dbReference type="EMBL" id="AVCH01000182">
    <property type="protein sequence ID" value="KFN45490.1"/>
    <property type="molecule type" value="Genomic_DNA"/>
</dbReference>
<gene>
    <name evidence="1" type="ORF">N790_02455</name>
</gene>
<dbReference type="PATRIC" id="fig|1384054.3.peg.2140"/>
<dbReference type="RefSeq" id="WP_043804298.1">
    <property type="nucleotide sequence ID" value="NZ_AVCH01000182.1"/>
</dbReference>